<dbReference type="AlphaFoldDB" id="A0A8J3QCJ9"/>
<evidence type="ECO:0000313" key="2">
    <source>
        <dbReference type="Proteomes" id="UP000612899"/>
    </source>
</evidence>
<protein>
    <submittedName>
        <fullName evidence="1">Uncharacterized protein</fullName>
    </submittedName>
</protein>
<reference evidence="1" key="1">
    <citation type="submission" date="2021-01" db="EMBL/GenBank/DDBJ databases">
        <title>Whole genome shotgun sequence of Rhizocola hellebori NBRC 109834.</title>
        <authorList>
            <person name="Komaki H."/>
            <person name="Tamura T."/>
        </authorList>
    </citation>
    <scope>NUCLEOTIDE SEQUENCE</scope>
    <source>
        <strain evidence="1">NBRC 109834</strain>
    </source>
</reference>
<organism evidence="1 2">
    <name type="scientific">Rhizocola hellebori</name>
    <dbReference type="NCBI Taxonomy" id="1392758"/>
    <lineage>
        <taxon>Bacteria</taxon>
        <taxon>Bacillati</taxon>
        <taxon>Actinomycetota</taxon>
        <taxon>Actinomycetes</taxon>
        <taxon>Micromonosporales</taxon>
        <taxon>Micromonosporaceae</taxon>
        <taxon>Rhizocola</taxon>
    </lineage>
</organism>
<dbReference type="Proteomes" id="UP000612899">
    <property type="component" value="Unassembled WGS sequence"/>
</dbReference>
<comment type="caution">
    <text evidence="1">The sequence shown here is derived from an EMBL/GenBank/DDBJ whole genome shotgun (WGS) entry which is preliminary data.</text>
</comment>
<sequence>MTPLTEFDPVEQEVHRRLLEGALHRIRQGGHPLLRDMAESLLKGEMTLDELTRSSVAAPVLQAAATSYLDWRKGLTQEEHGALVAQVSARVDQLREDLAPDKDMKSA</sequence>
<name>A0A8J3QCJ9_9ACTN</name>
<proteinExistence type="predicted"/>
<evidence type="ECO:0000313" key="1">
    <source>
        <dbReference type="EMBL" id="GIH08343.1"/>
    </source>
</evidence>
<gene>
    <name evidence="1" type="ORF">Rhe02_64100</name>
</gene>
<dbReference type="EMBL" id="BONY01000048">
    <property type="protein sequence ID" value="GIH08343.1"/>
    <property type="molecule type" value="Genomic_DNA"/>
</dbReference>
<keyword evidence="2" id="KW-1185">Reference proteome</keyword>
<accession>A0A8J3QCJ9</accession>